<gene>
    <name evidence="1" type="ORF">BDM02DRAFT_3190856</name>
</gene>
<accession>A0ACB6Z4D3</accession>
<proteinExistence type="predicted"/>
<reference evidence="1" key="2">
    <citation type="journal article" date="2020" name="Nat. Commun.">
        <title>Large-scale genome sequencing of mycorrhizal fungi provides insights into the early evolution of symbiotic traits.</title>
        <authorList>
            <person name="Miyauchi S."/>
            <person name="Kiss E."/>
            <person name="Kuo A."/>
            <person name="Drula E."/>
            <person name="Kohler A."/>
            <person name="Sanchez-Garcia M."/>
            <person name="Morin E."/>
            <person name="Andreopoulos B."/>
            <person name="Barry K.W."/>
            <person name="Bonito G."/>
            <person name="Buee M."/>
            <person name="Carver A."/>
            <person name="Chen C."/>
            <person name="Cichocki N."/>
            <person name="Clum A."/>
            <person name="Culley D."/>
            <person name="Crous P.W."/>
            <person name="Fauchery L."/>
            <person name="Girlanda M."/>
            <person name="Hayes R.D."/>
            <person name="Keri Z."/>
            <person name="LaButti K."/>
            <person name="Lipzen A."/>
            <person name="Lombard V."/>
            <person name="Magnuson J."/>
            <person name="Maillard F."/>
            <person name="Murat C."/>
            <person name="Nolan M."/>
            <person name="Ohm R.A."/>
            <person name="Pangilinan J."/>
            <person name="Pereira M.F."/>
            <person name="Perotto S."/>
            <person name="Peter M."/>
            <person name="Pfister S."/>
            <person name="Riley R."/>
            <person name="Sitrit Y."/>
            <person name="Stielow J.B."/>
            <person name="Szollosi G."/>
            <person name="Zifcakova L."/>
            <person name="Stursova M."/>
            <person name="Spatafora J.W."/>
            <person name="Tedersoo L."/>
            <person name="Vaario L.M."/>
            <person name="Yamada A."/>
            <person name="Yan M."/>
            <person name="Wang P."/>
            <person name="Xu J."/>
            <person name="Bruns T."/>
            <person name="Baldrian P."/>
            <person name="Vilgalys R."/>
            <person name="Dunand C."/>
            <person name="Henrissat B."/>
            <person name="Grigoriev I.V."/>
            <person name="Hibbett D."/>
            <person name="Nagy L.G."/>
            <person name="Martin F.M."/>
        </authorList>
    </citation>
    <scope>NUCLEOTIDE SEQUENCE</scope>
    <source>
        <strain evidence="1">P2</strain>
    </source>
</reference>
<sequence length="200" mass="22625">MSQAYDHTSLSSDDEELLPSIVVRTPAETRASNMRMIANLGESLNCVSVNCKAASREFGALKDALKATFACKTCGQPPSVPFVLQCGHIHCLDCLEKYLESTMRHFVTTHYCYRPPPAEYVQALREPFVDPHLYLDAVHWIQDNPTPRYQCVHCHELLTRSPVHGFYLRGVMGTLGQEMQASSSGSRSWSDNFFDRYLLF</sequence>
<name>A0ACB6Z4D3_THEGA</name>
<reference evidence="1" key="1">
    <citation type="submission" date="2019-10" db="EMBL/GenBank/DDBJ databases">
        <authorList>
            <consortium name="DOE Joint Genome Institute"/>
            <person name="Kuo A."/>
            <person name="Miyauchi S."/>
            <person name="Kiss E."/>
            <person name="Drula E."/>
            <person name="Kohler A."/>
            <person name="Sanchez-Garcia M."/>
            <person name="Andreopoulos B."/>
            <person name="Barry K.W."/>
            <person name="Bonito G."/>
            <person name="Buee M."/>
            <person name="Carver A."/>
            <person name="Chen C."/>
            <person name="Cichocki N."/>
            <person name="Clum A."/>
            <person name="Culley D."/>
            <person name="Crous P.W."/>
            <person name="Fauchery L."/>
            <person name="Girlanda M."/>
            <person name="Hayes R."/>
            <person name="Keri Z."/>
            <person name="Labutti K."/>
            <person name="Lipzen A."/>
            <person name="Lombard V."/>
            <person name="Magnuson J."/>
            <person name="Maillard F."/>
            <person name="Morin E."/>
            <person name="Murat C."/>
            <person name="Nolan M."/>
            <person name="Ohm R."/>
            <person name="Pangilinan J."/>
            <person name="Pereira M."/>
            <person name="Perotto S."/>
            <person name="Peter M."/>
            <person name="Riley R."/>
            <person name="Sitrit Y."/>
            <person name="Stielow B."/>
            <person name="Szollosi G."/>
            <person name="Zifcakova L."/>
            <person name="Stursova M."/>
            <person name="Spatafora J.W."/>
            <person name="Tedersoo L."/>
            <person name="Vaario L.-M."/>
            <person name="Yamada A."/>
            <person name="Yan M."/>
            <person name="Wang P."/>
            <person name="Xu J."/>
            <person name="Bruns T."/>
            <person name="Baldrian P."/>
            <person name="Vilgalys R."/>
            <person name="Henrissat B."/>
            <person name="Grigoriev I.V."/>
            <person name="Hibbett D."/>
            <person name="Nagy L.G."/>
            <person name="Martin F.M."/>
        </authorList>
    </citation>
    <scope>NUCLEOTIDE SEQUENCE</scope>
    <source>
        <strain evidence="1">P2</strain>
    </source>
</reference>
<evidence type="ECO:0000313" key="2">
    <source>
        <dbReference type="Proteomes" id="UP000886501"/>
    </source>
</evidence>
<organism evidence="1 2">
    <name type="scientific">Thelephora ganbajun</name>
    <name type="common">Ganba fungus</name>
    <dbReference type="NCBI Taxonomy" id="370292"/>
    <lineage>
        <taxon>Eukaryota</taxon>
        <taxon>Fungi</taxon>
        <taxon>Dikarya</taxon>
        <taxon>Basidiomycota</taxon>
        <taxon>Agaricomycotina</taxon>
        <taxon>Agaricomycetes</taxon>
        <taxon>Thelephorales</taxon>
        <taxon>Thelephoraceae</taxon>
        <taxon>Thelephora</taxon>
    </lineage>
</organism>
<protein>
    <submittedName>
        <fullName evidence="1">Uncharacterized protein</fullName>
    </submittedName>
</protein>
<comment type="caution">
    <text evidence="1">The sequence shown here is derived from an EMBL/GenBank/DDBJ whole genome shotgun (WGS) entry which is preliminary data.</text>
</comment>
<evidence type="ECO:0000313" key="1">
    <source>
        <dbReference type="EMBL" id="KAF9644153.1"/>
    </source>
</evidence>
<dbReference type="Proteomes" id="UP000886501">
    <property type="component" value="Unassembled WGS sequence"/>
</dbReference>
<dbReference type="EMBL" id="MU118156">
    <property type="protein sequence ID" value="KAF9644153.1"/>
    <property type="molecule type" value="Genomic_DNA"/>
</dbReference>
<keyword evidence="2" id="KW-1185">Reference proteome</keyword>